<sequence>MATDIRNVSKVFSKTTALHSINLSINDGEFVAILGPSGCGKTTLLRLLAGFDSPSEGEIYMNGQCVSEKNKTTPPEKRNIGMVFQSFALWPHMNVKEHIRFPLLHHQFVKKEMKANPEKRIEEVLQIVNLQSFSHRMPHELSGGQKQRVALARAIAPKPALLLMDEPLSSLDAELRMDMRREIQQLHRITGATIIYVTHDQEEALAMADKIVVMNNGKIEQFDTPQQIYYNPRTEFVAKFVGKANMIEGIWCDEITFEPFGTSTPIQWKNIRVESQLKEKNLCPVRPEQFSVSDSAEGFPGEVMTVQFQGKEIHYSIKTELGLLTIHEDALKKPFRVGDHVSIMLKQPSMRNEYAKTSALSLN</sequence>
<dbReference type="InterPro" id="IPR050093">
    <property type="entry name" value="ABC_SmlMolc_Importer"/>
</dbReference>
<dbReference type="PANTHER" id="PTHR42781:SF4">
    <property type="entry name" value="SPERMIDINE_PUTRESCINE IMPORT ATP-BINDING PROTEIN POTA"/>
    <property type="match status" value="1"/>
</dbReference>
<dbReference type="InterPro" id="IPR013611">
    <property type="entry name" value="Transp-assoc_OB_typ2"/>
</dbReference>
<dbReference type="InterPro" id="IPR027417">
    <property type="entry name" value="P-loop_NTPase"/>
</dbReference>
<evidence type="ECO:0000256" key="1">
    <source>
        <dbReference type="ARBA" id="ARBA00022448"/>
    </source>
</evidence>
<dbReference type="InterPro" id="IPR017871">
    <property type="entry name" value="ABC_transporter-like_CS"/>
</dbReference>
<keyword evidence="3 5" id="KW-0067">ATP-binding</keyword>
<dbReference type="InterPro" id="IPR003439">
    <property type="entry name" value="ABC_transporter-like_ATP-bd"/>
</dbReference>
<dbReference type="Proteomes" id="UP001232245">
    <property type="component" value="Unassembled WGS sequence"/>
</dbReference>
<name>A0ABT9Z2H7_9BACI</name>
<accession>A0ABT9Z2H7</accession>
<proteinExistence type="predicted"/>
<evidence type="ECO:0000313" key="5">
    <source>
        <dbReference type="EMBL" id="MDQ0226454.1"/>
    </source>
</evidence>
<dbReference type="PANTHER" id="PTHR42781">
    <property type="entry name" value="SPERMIDINE/PUTRESCINE IMPORT ATP-BINDING PROTEIN POTA"/>
    <property type="match status" value="1"/>
</dbReference>
<evidence type="ECO:0000313" key="6">
    <source>
        <dbReference type="Proteomes" id="UP001232245"/>
    </source>
</evidence>
<evidence type="ECO:0000259" key="4">
    <source>
        <dbReference type="PROSITE" id="PS50893"/>
    </source>
</evidence>
<reference evidence="5 6" key="1">
    <citation type="submission" date="2023-07" db="EMBL/GenBank/DDBJ databases">
        <title>Genomic Encyclopedia of Type Strains, Phase IV (KMG-IV): sequencing the most valuable type-strain genomes for metagenomic binning, comparative biology and taxonomic classification.</title>
        <authorList>
            <person name="Goeker M."/>
        </authorList>
    </citation>
    <scope>NUCLEOTIDE SEQUENCE [LARGE SCALE GENOMIC DNA]</scope>
    <source>
        <strain evidence="5 6">DSM 17723</strain>
    </source>
</reference>
<dbReference type="Gene3D" id="3.40.50.300">
    <property type="entry name" value="P-loop containing nucleotide triphosphate hydrolases"/>
    <property type="match status" value="1"/>
</dbReference>
<dbReference type="Pfam" id="PF00005">
    <property type="entry name" value="ABC_tran"/>
    <property type="match status" value="1"/>
</dbReference>
<keyword evidence="6" id="KW-1185">Reference proteome</keyword>
<protein>
    <submittedName>
        <fullName evidence="5">Iron(III) transport system ATP-binding protein</fullName>
    </submittedName>
</protein>
<dbReference type="InterPro" id="IPR003593">
    <property type="entry name" value="AAA+_ATPase"/>
</dbReference>
<gene>
    <name evidence="5" type="ORF">J2S02_002799</name>
</gene>
<dbReference type="SMART" id="SM00382">
    <property type="entry name" value="AAA"/>
    <property type="match status" value="1"/>
</dbReference>
<feature type="domain" description="ABC transporter" evidence="4">
    <location>
        <begin position="3"/>
        <end position="241"/>
    </location>
</feature>
<dbReference type="RefSeq" id="WP_174879554.1">
    <property type="nucleotide sequence ID" value="NZ_CADEPK010000030.1"/>
</dbReference>
<evidence type="ECO:0000256" key="3">
    <source>
        <dbReference type="ARBA" id="ARBA00022840"/>
    </source>
</evidence>
<dbReference type="SUPFAM" id="SSF50331">
    <property type="entry name" value="MOP-like"/>
    <property type="match status" value="1"/>
</dbReference>
<comment type="caution">
    <text evidence="5">The sequence shown here is derived from an EMBL/GenBank/DDBJ whole genome shotgun (WGS) entry which is preliminary data.</text>
</comment>
<dbReference type="Pfam" id="PF08402">
    <property type="entry name" value="TOBE_2"/>
    <property type="match status" value="1"/>
</dbReference>
<organism evidence="5 6">
    <name type="scientific">Metabacillus niabensis</name>
    <dbReference type="NCBI Taxonomy" id="324854"/>
    <lineage>
        <taxon>Bacteria</taxon>
        <taxon>Bacillati</taxon>
        <taxon>Bacillota</taxon>
        <taxon>Bacilli</taxon>
        <taxon>Bacillales</taxon>
        <taxon>Bacillaceae</taxon>
        <taxon>Metabacillus</taxon>
    </lineage>
</organism>
<dbReference type="SUPFAM" id="SSF52540">
    <property type="entry name" value="P-loop containing nucleoside triphosphate hydrolases"/>
    <property type="match status" value="1"/>
</dbReference>
<dbReference type="PROSITE" id="PS00211">
    <property type="entry name" value="ABC_TRANSPORTER_1"/>
    <property type="match status" value="1"/>
</dbReference>
<keyword evidence="1" id="KW-0813">Transport</keyword>
<keyword evidence="2" id="KW-0547">Nucleotide-binding</keyword>
<dbReference type="Gene3D" id="2.40.50.100">
    <property type="match status" value="1"/>
</dbReference>
<dbReference type="EMBL" id="JAUSTZ010000005">
    <property type="protein sequence ID" value="MDQ0226454.1"/>
    <property type="molecule type" value="Genomic_DNA"/>
</dbReference>
<dbReference type="GO" id="GO:0005524">
    <property type="term" value="F:ATP binding"/>
    <property type="evidence" value="ECO:0007669"/>
    <property type="project" value="UniProtKB-KW"/>
</dbReference>
<dbReference type="PROSITE" id="PS50893">
    <property type="entry name" value="ABC_TRANSPORTER_2"/>
    <property type="match status" value="1"/>
</dbReference>
<evidence type="ECO:0000256" key="2">
    <source>
        <dbReference type="ARBA" id="ARBA00022741"/>
    </source>
</evidence>
<dbReference type="InterPro" id="IPR008995">
    <property type="entry name" value="Mo/tungstate-bd_C_term_dom"/>
</dbReference>